<feature type="domain" description="Calcineurin-like phosphoesterase" evidence="2">
    <location>
        <begin position="61"/>
        <end position="277"/>
    </location>
</feature>
<evidence type="ECO:0000313" key="3">
    <source>
        <dbReference type="EMBL" id="KAK8891108.1"/>
    </source>
</evidence>
<sequence>MIFLGIPYLISQWVWQIIMYVSLYISQFPQFSPNEDFVFHPHTPYHKWNSSLAPNIFTHDTDVHINILNEGTKTAFRANLLTADIYHPQIHFLTGDLSDNYKIIDDPRYSEQVESEWQGYYEVLNTTNYTYEIIECAGNHDMTDISSKNSKNFYLLEYTKTYYKNELDNDLKKYPFSDIFVINENGEKYGGHPIVVLNPFRFPTGHANILFYPEPQISFLDKLEEVIFYHNLTHMIVICHFPPDMWRKIKSTNGKRTIRDIMASKDIDIILTGHTHPSYPKIRHHGQQTGILEITGVGGMEHDIIGLLTEDNNRFVYHPIHVKNPPKAIITHPVPSNQTNYHTAYAEEGTEIRVLYPGPNANIKVTGDCECEKMEMKMKVNEDFYLYSCPLKITTFDMKNVYQINFEGDFIDSLDFVYGNTTFEVRKETERNSPHNIYCEIYFTLALFIIFQVILFPFSKKMLSFPKLERWIEGKVIKNEVSCSSTFWNILVTFFFGFLAVRTRILNTPFYVRFTLYLAATWPIALPLTLMYVGDVLGFIFSYGYVAKNYVYSTQGPSYTLLFFKYYIAPFMIIISAISTKKFWHFAMFFDVCMGLAILAYGFYYVVYITLPSNVGFVLNWISFAFTWIPLILFTVVIIWLVKMYKHKDDPNHQFSTVPLIAE</sequence>
<dbReference type="EMBL" id="JAPFFF010000004">
    <property type="protein sequence ID" value="KAK8891108.1"/>
    <property type="molecule type" value="Genomic_DNA"/>
</dbReference>
<evidence type="ECO:0000256" key="1">
    <source>
        <dbReference type="SAM" id="Phobius"/>
    </source>
</evidence>
<dbReference type="InterPro" id="IPR029052">
    <property type="entry name" value="Metallo-depent_PP-like"/>
</dbReference>
<gene>
    <name evidence="3" type="ORF">M9Y10_028313</name>
</gene>
<dbReference type="Pfam" id="PF00149">
    <property type="entry name" value="Metallophos"/>
    <property type="match status" value="1"/>
</dbReference>
<keyword evidence="1" id="KW-0472">Membrane</keyword>
<dbReference type="SUPFAM" id="SSF56300">
    <property type="entry name" value="Metallo-dependent phosphatases"/>
    <property type="match status" value="1"/>
</dbReference>
<dbReference type="InterPro" id="IPR004843">
    <property type="entry name" value="Calcineurin-like_PHP"/>
</dbReference>
<feature type="transmembrane region" description="Helical" evidence="1">
    <location>
        <begin position="586"/>
        <end position="606"/>
    </location>
</feature>
<organism evidence="3 4">
    <name type="scientific">Tritrichomonas musculus</name>
    <dbReference type="NCBI Taxonomy" id="1915356"/>
    <lineage>
        <taxon>Eukaryota</taxon>
        <taxon>Metamonada</taxon>
        <taxon>Parabasalia</taxon>
        <taxon>Tritrichomonadida</taxon>
        <taxon>Tritrichomonadidae</taxon>
        <taxon>Tritrichomonas</taxon>
    </lineage>
</organism>
<reference evidence="3 4" key="1">
    <citation type="submission" date="2024-04" db="EMBL/GenBank/DDBJ databases">
        <title>Tritrichomonas musculus Genome.</title>
        <authorList>
            <person name="Alves-Ferreira E."/>
            <person name="Grigg M."/>
            <person name="Lorenzi H."/>
            <person name="Galac M."/>
        </authorList>
    </citation>
    <scope>NUCLEOTIDE SEQUENCE [LARGE SCALE GENOMIC DNA]</scope>
    <source>
        <strain evidence="3 4">EAF2021</strain>
    </source>
</reference>
<feature type="transmembrane region" description="Helical" evidence="1">
    <location>
        <begin position="486"/>
        <end position="505"/>
    </location>
</feature>
<dbReference type="PANTHER" id="PTHR14795">
    <property type="entry name" value="HELICASE RELATED"/>
    <property type="match status" value="1"/>
</dbReference>
<keyword evidence="4" id="KW-1185">Reference proteome</keyword>
<dbReference type="Proteomes" id="UP001470230">
    <property type="component" value="Unassembled WGS sequence"/>
</dbReference>
<evidence type="ECO:0000259" key="2">
    <source>
        <dbReference type="Pfam" id="PF00149"/>
    </source>
</evidence>
<feature type="transmembrane region" description="Helical" evidence="1">
    <location>
        <begin position="558"/>
        <end position="579"/>
    </location>
</feature>
<feature type="transmembrane region" description="Helical" evidence="1">
    <location>
        <begin position="517"/>
        <end position="546"/>
    </location>
</feature>
<keyword evidence="1 3" id="KW-0812">Transmembrane</keyword>
<comment type="caution">
    <text evidence="3">The sequence shown here is derived from an EMBL/GenBank/DDBJ whole genome shotgun (WGS) entry which is preliminary data.</text>
</comment>
<name>A0ABR2KJX0_9EUKA</name>
<keyword evidence="1" id="KW-1133">Transmembrane helix</keyword>
<feature type="transmembrane region" description="Helical" evidence="1">
    <location>
        <begin position="618"/>
        <end position="642"/>
    </location>
</feature>
<feature type="transmembrane region" description="Helical" evidence="1">
    <location>
        <begin position="437"/>
        <end position="458"/>
    </location>
</feature>
<dbReference type="Gene3D" id="3.60.21.10">
    <property type="match status" value="1"/>
</dbReference>
<protein>
    <submittedName>
        <fullName evidence="3">Transmembrane protein 62</fullName>
    </submittedName>
</protein>
<dbReference type="PANTHER" id="PTHR14795:SF0">
    <property type="entry name" value="TRANSMEMBRANE PROTEIN 62"/>
    <property type="match status" value="1"/>
</dbReference>
<evidence type="ECO:0000313" key="4">
    <source>
        <dbReference type="Proteomes" id="UP001470230"/>
    </source>
</evidence>
<proteinExistence type="predicted"/>
<accession>A0ABR2KJX0</accession>